<dbReference type="Proteomes" id="UP000887458">
    <property type="component" value="Unassembled WGS sequence"/>
</dbReference>
<protein>
    <submittedName>
        <fullName evidence="1">Uncharacterized protein</fullName>
    </submittedName>
</protein>
<proteinExistence type="predicted"/>
<gene>
    <name evidence="1" type="ORF">DERP_000262</name>
</gene>
<evidence type="ECO:0000313" key="1">
    <source>
        <dbReference type="EMBL" id="KAH9415771.1"/>
    </source>
</evidence>
<organism evidence="1 2">
    <name type="scientific">Dermatophagoides pteronyssinus</name>
    <name type="common">European house dust mite</name>
    <dbReference type="NCBI Taxonomy" id="6956"/>
    <lineage>
        <taxon>Eukaryota</taxon>
        <taxon>Metazoa</taxon>
        <taxon>Ecdysozoa</taxon>
        <taxon>Arthropoda</taxon>
        <taxon>Chelicerata</taxon>
        <taxon>Arachnida</taxon>
        <taxon>Acari</taxon>
        <taxon>Acariformes</taxon>
        <taxon>Sarcoptiformes</taxon>
        <taxon>Astigmata</taxon>
        <taxon>Psoroptidia</taxon>
        <taxon>Analgoidea</taxon>
        <taxon>Pyroglyphidae</taxon>
        <taxon>Dermatophagoidinae</taxon>
        <taxon>Dermatophagoides</taxon>
    </lineage>
</organism>
<reference evidence="1 2" key="1">
    <citation type="journal article" date="2018" name="J. Allergy Clin. Immunol.">
        <title>High-quality assembly of Dermatophagoides pteronyssinus genome and transcriptome reveals a wide range of novel allergens.</title>
        <authorList>
            <person name="Liu X.Y."/>
            <person name="Yang K.Y."/>
            <person name="Wang M.Q."/>
            <person name="Kwok J.S."/>
            <person name="Zeng X."/>
            <person name="Yang Z."/>
            <person name="Xiao X.J."/>
            <person name="Lau C.P."/>
            <person name="Li Y."/>
            <person name="Huang Z.M."/>
            <person name="Ba J.G."/>
            <person name="Yim A.K."/>
            <person name="Ouyang C.Y."/>
            <person name="Ngai S.M."/>
            <person name="Chan T.F."/>
            <person name="Leung E.L."/>
            <person name="Liu L."/>
            <person name="Liu Z.G."/>
            <person name="Tsui S.K."/>
        </authorList>
    </citation>
    <scope>NUCLEOTIDE SEQUENCE [LARGE SCALE GENOMIC DNA]</scope>
    <source>
        <strain evidence="1">Derp</strain>
    </source>
</reference>
<accession>A0ABQ8IZN4</accession>
<reference evidence="1 2" key="2">
    <citation type="journal article" date="2022" name="Mol. Biol. Evol.">
        <title>Comparative Genomics Reveals Insights into the Divergent Evolution of Astigmatic Mites and Household Pest Adaptations.</title>
        <authorList>
            <person name="Xiong Q."/>
            <person name="Wan A.T."/>
            <person name="Liu X."/>
            <person name="Fung C.S."/>
            <person name="Xiao X."/>
            <person name="Malainual N."/>
            <person name="Hou J."/>
            <person name="Wang L."/>
            <person name="Wang M."/>
            <person name="Yang K.Y."/>
            <person name="Cui Y."/>
            <person name="Leung E.L."/>
            <person name="Nong W."/>
            <person name="Shin S.K."/>
            <person name="Au S.W."/>
            <person name="Jeong K.Y."/>
            <person name="Chew F.T."/>
            <person name="Hui J.H."/>
            <person name="Leung T.F."/>
            <person name="Tungtrongchitr A."/>
            <person name="Zhong N."/>
            <person name="Liu Z."/>
            <person name="Tsui S.K."/>
        </authorList>
    </citation>
    <scope>NUCLEOTIDE SEQUENCE [LARGE SCALE GENOMIC DNA]</scope>
    <source>
        <strain evidence="1">Derp</strain>
    </source>
</reference>
<evidence type="ECO:0000313" key="2">
    <source>
        <dbReference type="Proteomes" id="UP000887458"/>
    </source>
</evidence>
<dbReference type="EMBL" id="NJHN03000095">
    <property type="protein sequence ID" value="KAH9415771.1"/>
    <property type="molecule type" value="Genomic_DNA"/>
</dbReference>
<name>A0ABQ8IZN4_DERPT</name>
<comment type="caution">
    <text evidence="1">The sequence shown here is derived from an EMBL/GenBank/DDBJ whole genome shotgun (WGS) entry which is preliminary data.</text>
</comment>
<keyword evidence="2" id="KW-1185">Reference proteome</keyword>
<sequence>MERCLSAAFYFFGFESRTSSPEPITVQYCMECSFKKIILECQIQEKKSIDLSILNNNKQASSYEESTN</sequence>